<keyword evidence="2" id="KW-1185">Reference proteome</keyword>
<evidence type="ECO:0000313" key="1">
    <source>
        <dbReference type="EnsemblPlants" id="PAC:32952064.CDS.1"/>
    </source>
</evidence>
<dbReference type="EnsemblPlants" id="Pp3c27_6840V3.4">
    <property type="protein sequence ID" value="PAC:32952064.CDS.1"/>
    <property type="gene ID" value="Pp3c27_6840"/>
</dbReference>
<reference evidence="1 2" key="1">
    <citation type="journal article" date="2008" name="Science">
        <title>The Physcomitrella genome reveals evolutionary insights into the conquest of land by plants.</title>
        <authorList>
            <person name="Rensing S."/>
            <person name="Lang D."/>
            <person name="Zimmer A."/>
            <person name="Terry A."/>
            <person name="Salamov A."/>
            <person name="Shapiro H."/>
            <person name="Nishiyama T."/>
            <person name="Perroud P.-F."/>
            <person name="Lindquist E."/>
            <person name="Kamisugi Y."/>
            <person name="Tanahashi T."/>
            <person name="Sakakibara K."/>
            <person name="Fujita T."/>
            <person name="Oishi K."/>
            <person name="Shin-I T."/>
            <person name="Kuroki Y."/>
            <person name="Toyoda A."/>
            <person name="Suzuki Y."/>
            <person name="Hashimoto A."/>
            <person name="Yamaguchi K."/>
            <person name="Sugano A."/>
            <person name="Kohara Y."/>
            <person name="Fujiyama A."/>
            <person name="Anterola A."/>
            <person name="Aoki S."/>
            <person name="Ashton N."/>
            <person name="Barbazuk W.B."/>
            <person name="Barker E."/>
            <person name="Bennetzen J."/>
            <person name="Bezanilla M."/>
            <person name="Blankenship R."/>
            <person name="Cho S.H."/>
            <person name="Dutcher S."/>
            <person name="Estelle M."/>
            <person name="Fawcett J.A."/>
            <person name="Gundlach H."/>
            <person name="Hanada K."/>
            <person name="Heyl A."/>
            <person name="Hicks K.A."/>
            <person name="Hugh J."/>
            <person name="Lohr M."/>
            <person name="Mayer K."/>
            <person name="Melkozernov A."/>
            <person name="Murata T."/>
            <person name="Nelson D."/>
            <person name="Pils B."/>
            <person name="Prigge M."/>
            <person name="Reiss B."/>
            <person name="Renner T."/>
            <person name="Rombauts S."/>
            <person name="Rushton P."/>
            <person name="Sanderfoot A."/>
            <person name="Schween G."/>
            <person name="Shiu S.-H."/>
            <person name="Stueber K."/>
            <person name="Theodoulou F.L."/>
            <person name="Tu H."/>
            <person name="Van de Peer Y."/>
            <person name="Verrier P.J."/>
            <person name="Waters E."/>
            <person name="Wood A."/>
            <person name="Yang L."/>
            <person name="Cove D."/>
            <person name="Cuming A."/>
            <person name="Hasebe M."/>
            <person name="Lucas S."/>
            <person name="Mishler D.B."/>
            <person name="Reski R."/>
            <person name="Grigoriev I."/>
            <person name="Quatrano R.S."/>
            <person name="Boore J.L."/>
        </authorList>
    </citation>
    <scope>NUCLEOTIDE SEQUENCE [LARGE SCALE GENOMIC DNA]</scope>
    <source>
        <strain evidence="1 2">cv. Gransden 2004</strain>
    </source>
</reference>
<organism evidence="1 2">
    <name type="scientific">Physcomitrium patens</name>
    <name type="common">Spreading-leaved earth moss</name>
    <name type="synonym">Physcomitrella patens</name>
    <dbReference type="NCBI Taxonomy" id="3218"/>
    <lineage>
        <taxon>Eukaryota</taxon>
        <taxon>Viridiplantae</taxon>
        <taxon>Streptophyta</taxon>
        <taxon>Embryophyta</taxon>
        <taxon>Bryophyta</taxon>
        <taxon>Bryophytina</taxon>
        <taxon>Bryopsida</taxon>
        <taxon>Funariidae</taxon>
        <taxon>Funariales</taxon>
        <taxon>Funariaceae</taxon>
        <taxon>Physcomitrium</taxon>
    </lineage>
</organism>
<evidence type="ECO:0000313" key="2">
    <source>
        <dbReference type="Proteomes" id="UP000006727"/>
    </source>
</evidence>
<dbReference type="Proteomes" id="UP000006727">
    <property type="component" value="Chromosome 27"/>
</dbReference>
<accession>A0A7I3ZHA3</accession>
<name>A0A7I3ZHA3_PHYPA</name>
<dbReference type="EnsemblPlants" id="Pp3c27_6840V3.2">
    <property type="protein sequence ID" value="PAC:32952063.CDS.1"/>
    <property type="gene ID" value="Pp3c27_6840"/>
</dbReference>
<sequence>MLYVSDSAKICYSECSHGIGPLTLHTLWLICKRTYAAELTLKLFKCALSLHCHDRASGLLHTR</sequence>
<reference evidence="1 2" key="2">
    <citation type="journal article" date="2018" name="Plant J.">
        <title>The Physcomitrella patens chromosome-scale assembly reveals moss genome structure and evolution.</title>
        <authorList>
            <person name="Lang D."/>
            <person name="Ullrich K.K."/>
            <person name="Murat F."/>
            <person name="Fuchs J."/>
            <person name="Jenkins J."/>
            <person name="Haas F.B."/>
            <person name="Piednoel M."/>
            <person name="Gundlach H."/>
            <person name="Van Bel M."/>
            <person name="Meyberg R."/>
            <person name="Vives C."/>
            <person name="Morata J."/>
            <person name="Symeonidi A."/>
            <person name="Hiss M."/>
            <person name="Muchero W."/>
            <person name="Kamisugi Y."/>
            <person name="Saleh O."/>
            <person name="Blanc G."/>
            <person name="Decker E.L."/>
            <person name="van Gessel N."/>
            <person name="Grimwood J."/>
            <person name="Hayes R.D."/>
            <person name="Graham S.W."/>
            <person name="Gunter L.E."/>
            <person name="McDaniel S.F."/>
            <person name="Hoernstein S.N.W."/>
            <person name="Larsson A."/>
            <person name="Li F.W."/>
            <person name="Perroud P.F."/>
            <person name="Phillips J."/>
            <person name="Ranjan P."/>
            <person name="Rokshar D.S."/>
            <person name="Rothfels C.J."/>
            <person name="Schneider L."/>
            <person name="Shu S."/>
            <person name="Stevenson D.W."/>
            <person name="Thummler F."/>
            <person name="Tillich M."/>
            <person name="Villarreal Aguilar J.C."/>
            <person name="Widiez T."/>
            <person name="Wong G.K."/>
            <person name="Wymore A."/>
            <person name="Zhang Y."/>
            <person name="Zimmer A.D."/>
            <person name="Quatrano R.S."/>
            <person name="Mayer K.F.X."/>
            <person name="Goodstein D."/>
            <person name="Casacuberta J.M."/>
            <person name="Vandepoele K."/>
            <person name="Reski R."/>
            <person name="Cuming A.C."/>
            <person name="Tuskan G.A."/>
            <person name="Maumus F."/>
            <person name="Salse J."/>
            <person name="Schmutz J."/>
            <person name="Rensing S.A."/>
        </authorList>
    </citation>
    <scope>NUCLEOTIDE SEQUENCE [LARGE SCALE GENOMIC DNA]</scope>
    <source>
        <strain evidence="1 2">cv. Gransden 2004</strain>
    </source>
</reference>
<dbReference type="AlphaFoldDB" id="A0A7I3ZHA3"/>
<protein>
    <submittedName>
        <fullName evidence="1">Uncharacterized protein</fullName>
    </submittedName>
</protein>
<dbReference type="EMBL" id="ABEU02000027">
    <property type="status" value="NOT_ANNOTATED_CDS"/>
    <property type="molecule type" value="Genomic_DNA"/>
</dbReference>
<reference evidence="1" key="3">
    <citation type="submission" date="2020-12" db="UniProtKB">
        <authorList>
            <consortium name="EnsemblPlants"/>
        </authorList>
    </citation>
    <scope>IDENTIFICATION</scope>
</reference>
<dbReference type="Gramene" id="Pp3c27_6840V3.2">
    <property type="protein sequence ID" value="PAC:32952063.CDS.1"/>
    <property type="gene ID" value="Pp3c27_6840"/>
</dbReference>
<proteinExistence type="predicted"/>
<dbReference type="Gramene" id="Pp3c27_6840V3.4">
    <property type="protein sequence ID" value="PAC:32952064.CDS.1"/>
    <property type="gene ID" value="Pp3c27_6840"/>
</dbReference>